<feature type="domain" description="Phosphatidic acid phosphatase type 2/haloperoxidase" evidence="2">
    <location>
        <begin position="45"/>
        <end position="164"/>
    </location>
</feature>
<accession>A0A6A4HE29</accession>
<dbReference type="AlphaFoldDB" id="A0A6A4HE29"/>
<evidence type="ECO:0000313" key="3">
    <source>
        <dbReference type="EMBL" id="KAE9396060.1"/>
    </source>
</evidence>
<feature type="transmembrane region" description="Helical" evidence="1">
    <location>
        <begin position="83"/>
        <end position="109"/>
    </location>
</feature>
<keyword evidence="4" id="KW-1185">Reference proteome</keyword>
<gene>
    <name evidence="3" type="ORF">BT96DRAFT_825342</name>
</gene>
<feature type="transmembrane region" description="Helical" evidence="1">
    <location>
        <begin position="146"/>
        <end position="166"/>
    </location>
</feature>
<protein>
    <submittedName>
        <fullName evidence="3">PAP2-domain-containing protein</fullName>
    </submittedName>
</protein>
<dbReference type="GO" id="GO:0042392">
    <property type="term" value="F:sphingosine-1-phosphate phosphatase activity"/>
    <property type="evidence" value="ECO:0007669"/>
    <property type="project" value="TreeGrafter"/>
</dbReference>
<dbReference type="InterPro" id="IPR036938">
    <property type="entry name" value="PAP2/HPO_sf"/>
</dbReference>
<dbReference type="SUPFAM" id="SSF48317">
    <property type="entry name" value="Acid phosphatase/Vanadium-dependent haloperoxidase"/>
    <property type="match status" value="1"/>
</dbReference>
<dbReference type="Pfam" id="PF01569">
    <property type="entry name" value="PAP2"/>
    <property type="match status" value="1"/>
</dbReference>
<dbReference type="SMART" id="SM00014">
    <property type="entry name" value="acidPPc"/>
    <property type="match status" value="1"/>
</dbReference>
<evidence type="ECO:0000259" key="2">
    <source>
        <dbReference type="SMART" id="SM00014"/>
    </source>
</evidence>
<dbReference type="InterPro" id="IPR000326">
    <property type="entry name" value="PAP2/HPO"/>
</dbReference>
<dbReference type="Gene3D" id="1.20.144.10">
    <property type="entry name" value="Phosphatidic acid phosphatase type 2/haloperoxidase"/>
    <property type="match status" value="1"/>
</dbReference>
<proteinExistence type="predicted"/>
<organism evidence="3 4">
    <name type="scientific">Gymnopus androsaceus JB14</name>
    <dbReference type="NCBI Taxonomy" id="1447944"/>
    <lineage>
        <taxon>Eukaryota</taxon>
        <taxon>Fungi</taxon>
        <taxon>Dikarya</taxon>
        <taxon>Basidiomycota</taxon>
        <taxon>Agaricomycotina</taxon>
        <taxon>Agaricomycetes</taxon>
        <taxon>Agaricomycetidae</taxon>
        <taxon>Agaricales</taxon>
        <taxon>Marasmiineae</taxon>
        <taxon>Omphalotaceae</taxon>
        <taxon>Gymnopus</taxon>
    </lineage>
</organism>
<evidence type="ECO:0000313" key="4">
    <source>
        <dbReference type="Proteomes" id="UP000799118"/>
    </source>
</evidence>
<reference evidence="3" key="1">
    <citation type="journal article" date="2019" name="Environ. Microbiol.">
        <title>Fungal ecological strategies reflected in gene transcription - a case study of two litter decomposers.</title>
        <authorList>
            <person name="Barbi F."/>
            <person name="Kohler A."/>
            <person name="Barry K."/>
            <person name="Baskaran P."/>
            <person name="Daum C."/>
            <person name="Fauchery L."/>
            <person name="Ihrmark K."/>
            <person name="Kuo A."/>
            <person name="LaButti K."/>
            <person name="Lipzen A."/>
            <person name="Morin E."/>
            <person name="Grigoriev I.V."/>
            <person name="Henrissat B."/>
            <person name="Lindahl B."/>
            <person name="Martin F."/>
        </authorList>
    </citation>
    <scope>NUCLEOTIDE SEQUENCE</scope>
    <source>
        <strain evidence="3">JB14</strain>
    </source>
</reference>
<dbReference type="Proteomes" id="UP000799118">
    <property type="component" value="Unassembled WGS sequence"/>
</dbReference>
<feature type="transmembrane region" description="Helical" evidence="1">
    <location>
        <begin position="45"/>
        <end position="62"/>
    </location>
</feature>
<keyword evidence="1" id="KW-0812">Transmembrane</keyword>
<dbReference type="OrthoDB" id="302705at2759"/>
<name>A0A6A4HE29_9AGAR</name>
<sequence length="188" mass="21280">MSSHPDSEDASEWRLPWWLKFLDKTNATVTALTAGFVLYTQSVGAAYFGAGATACLFSVKIVKKMVRQDRPLQRKGKKQKKTYGMPSTHSATMTYYATYILLASLYLPIHRTLPQSWITRIGPPLVVLPWATVIALSRIWLGHHTLAQVSVGCTFGFVFALSWFAMWTHGLNEQGLKLEHLWESYPWS</sequence>
<dbReference type="PANTHER" id="PTHR14969:SF13">
    <property type="entry name" value="AT30094P"/>
    <property type="match status" value="1"/>
</dbReference>
<keyword evidence="1" id="KW-0472">Membrane</keyword>
<dbReference type="PANTHER" id="PTHR14969">
    <property type="entry name" value="SPHINGOSINE-1-PHOSPHATE PHOSPHOHYDROLASE"/>
    <property type="match status" value="1"/>
</dbReference>
<evidence type="ECO:0000256" key="1">
    <source>
        <dbReference type="SAM" id="Phobius"/>
    </source>
</evidence>
<feature type="transmembrane region" description="Helical" evidence="1">
    <location>
        <begin position="121"/>
        <end position="141"/>
    </location>
</feature>
<keyword evidence="1" id="KW-1133">Transmembrane helix</keyword>
<dbReference type="EMBL" id="ML769520">
    <property type="protein sequence ID" value="KAE9396060.1"/>
    <property type="molecule type" value="Genomic_DNA"/>
</dbReference>